<evidence type="ECO:0000256" key="1">
    <source>
        <dbReference type="SAM" id="MobiDB-lite"/>
    </source>
</evidence>
<reference evidence="2 3" key="1">
    <citation type="submission" date="2017-02" db="EMBL/GenBank/DDBJ databases">
        <title>The new phylogeny of genus Mycobacterium.</title>
        <authorList>
            <person name="Tortoli E."/>
            <person name="Trovato A."/>
            <person name="Cirillo D.M."/>
        </authorList>
    </citation>
    <scope>NUCLEOTIDE SEQUENCE [LARGE SCALE GENOMIC DNA]</scope>
    <source>
        <strain evidence="2 3">DSM 45578</strain>
    </source>
</reference>
<evidence type="ECO:0000313" key="2">
    <source>
        <dbReference type="EMBL" id="ORA02467.1"/>
    </source>
</evidence>
<feature type="compositionally biased region" description="Acidic residues" evidence="1">
    <location>
        <begin position="26"/>
        <end position="41"/>
    </location>
</feature>
<dbReference type="EMBL" id="MVHJ01000028">
    <property type="protein sequence ID" value="ORA02467.1"/>
    <property type="molecule type" value="Genomic_DNA"/>
</dbReference>
<evidence type="ECO:0000313" key="3">
    <source>
        <dbReference type="Proteomes" id="UP000192366"/>
    </source>
</evidence>
<dbReference type="Proteomes" id="UP000192366">
    <property type="component" value="Unassembled WGS sequence"/>
</dbReference>
<feature type="compositionally biased region" description="Acidic residues" evidence="1">
    <location>
        <begin position="62"/>
        <end position="83"/>
    </location>
</feature>
<protein>
    <submittedName>
        <fullName evidence="2">Uncharacterized protein</fullName>
    </submittedName>
</protein>
<feature type="region of interest" description="Disordered" evidence="1">
    <location>
        <begin position="21"/>
        <end position="114"/>
    </location>
</feature>
<accession>A0A1W9YR68</accession>
<name>A0A1W9YR68_MYCBA</name>
<proteinExistence type="predicted"/>
<dbReference type="AlphaFoldDB" id="A0A1W9YR68"/>
<gene>
    <name evidence="2" type="ORF">BST17_23330</name>
</gene>
<organism evidence="2 3">
    <name type="scientific">Mycolicibacterium bacteremicum</name>
    <name type="common">Mycobacterium bacteremicum</name>
    <dbReference type="NCBI Taxonomy" id="564198"/>
    <lineage>
        <taxon>Bacteria</taxon>
        <taxon>Bacillati</taxon>
        <taxon>Actinomycetota</taxon>
        <taxon>Actinomycetes</taxon>
        <taxon>Mycobacteriales</taxon>
        <taxon>Mycobacteriaceae</taxon>
        <taxon>Mycolicibacterium</taxon>
    </lineage>
</organism>
<feature type="compositionally biased region" description="Polar residues" evidence="1">
    <location>
        <begin position="96"/>
        <end position="106"/>
    </location>
</feature>
<dbReference type="STRING" id="564198.BST17_23330"/>
<comment type="caution">
    <text evidence="2">The sequence shown here is derived from an EMBL/GenBank/DDBJ whole genome shotgun (WGS) entry which is preliminary data.</text>
</comment>
<sequence length="114" mass="11549">MAPAAPACRGDFFAVLRPCWVVPAPSDDDDDEDDGDDDDEVGSAVEDPADCGPPAVASDASDPSDPDVPDEVLDELPEGDDPPVESANATGAEANATPTPSVTANAPTRPMCLA</sequence>
<keyword evidence="3" id="KW-1185">Reference proteome</keyword>